<gene>
    <name evidence="3" type="ORF">QVZ43_10850</name>
</gene>
<sequence>MKKLLMVSLLLFSFGVAADEVIVTFKGGTLTCNWGELTADDADTMGEHASDPSGDGKGPNDSDQPRAGLANVVDKGNLEATCAFIRSLLGG</sequence>
<proteinExistence type="predicted"/>
<comment type="caution">
    <text evidence="3">The sequence shown here is derived from an EMBL/GenBank/DDBJ whole genome shotgun (WGS) entry which is preliminary data.</text>
</comment>
<feature type="region of interest" description="Disordered" evidence="1">
    <location>
        <begin position="41"/>
        <end position="68"/>
    </location>
</feature>
<keyword evidence="2" id="KW-0732">Signal</keyword>
<dbReference type="RefSeq" id="WP_223793533.1">
    <property type="nucleotide sequence ID" value="NZ_JAUMIS010000002.1"/>
</dbReference>
<evidence type="ECO:0000256" key="1">
    <source>
        <dbReference type="SAM" id="MobiDB-lite"/>
    </source>
</evidence>
<dbReference type="EMBL" id="JAUMIS010000002">
    <property type="protein sequence ID" value="MDO3722221.1"/>
    <property type="molecule type" value="Genomic_DNA"/>
</dbReference>
<feature type="signal peptide" evidence="2">
    <location>
        <begin position="1"/>
        <end position="18"/>
    </location>
</feature>
<protein>
    <submittedName>
        <fullName evidence="3">Uncharacterized protein</fullName>
    </submittedName>
</protein>
<reference evidence="3" key="1">
    <citation type="submission" date="2023-07" db="EMBL/GenBank/DDBJ databases">
        <title>Marinobacter sp. chi1 genome sequencing and assembly.</title>
        <authorList>
            <person name="Park S."/>
        </authorList>
    </citation>
    <scope>NUCLEOTIDE SEQUENCE</scope>
    <source>
        <strain evidence="3">Chi1</strain>
    </source>
</reference>
<keyword evidence="4" id="KW-1185">Reference proteome</keyword>
<accession>A0ABT8W1U1</accession>
<evidence type="ECO:0000313" key="3">
    <source>
        <dbReference type="EMBL" id="MDO3722221.1"/>
    </source>
</evidence>
<organism evidence="3 4">
    <name type="scientific">Marinobacter suaedae</name>
    <dbReference type="NCBI Taxonomy" id="3057675"/>
    <lineage>
        <taxon>Bacteria</taxon>
        <taxon>Pseudomonadati</taxon>
        <taxon>Pseudomonadota</taxon>
        <taxon>Gammaproteobacteria</taxon>
        <taxon>Pseudomonadales</taxon>
        <taxon>Marinobacteraceae</taxon>
        <taxon>Marinobacter</taxon>
    </lineage>
</organism>
<feature type="chain" id="PRO_5045644924" evidence="2">
    <location>
        <begin position="19"/>
        <end position="91"/>
    </location>
</feature>
<evidence type="ECO:0000313" key="4">
    <source>
        <dbReference type="Proteomes" id="UP001168640"/>
    </source>
</evidence>
<dbReference type="Proteomes" id="UP001168640">
    <property type="component" value="Unassembled WGS sequence"/>
</dbReference>
<evidence type="ECO:0000256" key="2">
    <source>
        <dbReference type="SAM" id="SignalP"/>
    </source>
</evidence>
<name>A0ABT8W1U1_9GAMM</name>